<dbReference type="OrthoDB" id="9791874at2"/>
<feature type="domain" description="Glycine transporter" evidence="8">
    <location>
        <begin position="98"/>
        <end position="171"/>
    </location>
</feature>
<organism evidence="9 10">
    <name type="scientific">Mitsuokella jalaludinii</name>
    <dbReference type="NCBI Taxonomy" id="187979"/>
    <lineage>
        <taxon>Bacteria</taxon>
        <taxon>Bacillati</taxon>
        <taxon>Bacillota</taxon>
        <taxon>Negativicutes</taxon>
        <taxon>Selenomonadales</taxon>
        <taxon>Selenomonadaceae</taxon>
        <taxon>Mitsuokella</taxon>
    </lineage>
</organism>
<evidence type="ECO:0000256" key="2">
    <source>
        <dbReference type="ARBA" id="ARBA00008193"/>
    </source>
</evidence>
<evidence type="ECO:0000256" key="3">
    <source>
        <dbReference type="ARBA" id="ARBA00022475"/>
    </source>
</evidence>
<evidence type="ECO:0000313" key="9">
    <source>
        <dbReference type="EMBL" id="CUN61672.1"/>
    </source>
</evidence>
<feature type="transmembrane region" description="Helical" evidence="7">
    <location>
        <begin position="180"/>
        <end position="201"/>
    </location>
</feature>
<evidence type="ECO:0000256" key="1">
    <source>
        <dbReference type="ARBA" id="ARBA00004651"/>
    </source>
</evidence>
<feature type="transmembrane region" description="Helical" evidence="7">
    <location>
        <begin position="6"/>
        <end position="23"/>
    </location>
</feature>
<keyword evidence="10" id="KW-1185">Reference proteome</keyword>
<keyword evidence="5 7" id="KW-1133">Transmembrane helix</keyword>
<evidence type="ECO:0000313" key="10">
    <source>
        <dbReference type="Proteomes" id="UP000095546"/>
    </source>
</evidence>
<evidence type="ECO:0000259" key="8">
    <source>
        <dbReference type="Pfam" id="PF03458"/>
    </source>
</evidence>
<dbReference type="AlphaFoldDB" id="A0A173YC18"/>
<dbReference type="STRING" id="187979.ERS852385_00915"/>
<sequence>MTWMLFDWAGTLAFAVSGAMVGLSRRMDIFGVTVLALLTAVGGGMVRDVLAGITPPVALTEPTDLLLSVVMAVLVSGGYAALSIDRKQRHTMTLLYELSDTIGLASFTVTGTLRGLTLGTGDPYVFPMMLGVITAVGGGMLRDLMAQRVPVVLRMDVYAVASLAGAWLMCWSWPRWGADTASWLCFFFVLLLRGFAIHYGWQLYHPRPSSRIFRRRKPPKV</sequence>
<dbReference type="EMBL" id="CYYU01000004">
    <property type="protein sequence ID" value="CUN61672.1"/>
    <property type="molecule type" value="Genomic_DNA"/>
</dbReference>
<comment type="subcellular location">
    <subcellularLocation>
        <location evidence="1">Cell membrane</location>
        <topology evidence="1">Multi-pass membrane protein</topology>
    </subcellularLocation>
</comment>
<evidence type="ECO:0000256" key="4">
    <source>
        <dbReference type="ARBA" id="ARBA00022692"/>
    </source>
</evidence>
<keyword evidence="6 7" id="KW-0472">Membrane</keyword>
<evidence type="ECO:0000256" key="5">
    <source>
        <dbReference type="ARBA" id="ARBA00022989"/>
    </source>
</evidence>
<protein>
    <submittedName>
        <fullName evidence="9">Predicted membrane protein</fullName>
    </submittedName>
</protein>
<keyword evidence="4 7" id="KW-0812">Transmembrane</keyword>
<reference evidence="9 10" key="1">
    <citation type="submission" date="2015-09" db="EMBL/GenBank/DDBJ databases">
        <authorList>
            <consortium name="Pathogen Informatics"/>
        </authorList>
    </citation>
    <scope>NUCLEOTIDE SEQUENCE [LARGE SCALE GENOMIC DNA]</scope>
    <source>
        <strain evidence="9 10">2789STDY5608828</strain>
    </source>
</reference>
<dbReference type="Pfam" id="PF03458">
    <property type="entry name" value="Gly_transporter"/>
    <property type="match status" value="2"/>
</dbReference>
<evidence type="ECO:0000256" key="6">
    <source>
        <dbReference type="ARBA" id="ARBA00023136"/>
    </source>
</evidence>
<dbReference type="RefSeq" id="WP_055160962.1">
    <property type="nucleotide sequence ID" value="NZ_CABIWZ010000004.1"/>
</dbReference>
<feature type="transmembrane region" description="Helical" evidence="7">
    <location>
        <begin position="30"/>
        <end position="53"/>
    </location>
</feature>
<feature type="transmembrane region" description="Helical" evidence="7">
    <location>
        <begin position="125"/>
        <end position="145"/>
    </location>
</feature>
<evidence type="ECO:0000256" key="7">
    <source>
        <dbReference type="SAM" id="Phobius"/>
    </source>
</evidence>
<feature type="domain" description="Glycine transporter" evidence="8">
    <location>
        <begin position="5"/>
        <end position="75"/>
    </location>
</feature>
<feature type="transmembrane region" description="Helical" evidence="7">
    <location>
        <begin position="65"/>
        <end position="82"/>
    </location>
</feature>
<comment type="similarity">
    <text evidence="2">Belongs to the UPF0126 family.</text>
</comment>
<accession>A0A173YC18</accession>
<keyword evidence="3" id="KW-1003">Cell membrane</keyword>
<name>A0A173YC18_9FIRM</name>
<dbReference type="GO" id="GO:0005886">
    <property type="term" value="C:plasma membrane"/>
    <property type="evidence" value="ECO:0007669"/>
    <property type="project" value="UniProtKB-SubCell"/>
</dbReference>
<proteinExistence type="inferred from homology"/>
<gene>
    <name evidence="9" type="primary">yadS</name>
    <name evidence="9" type="ORF">ERS852385_00915</name>
</gene>
<dbReference type="eggNOG" id="COG2860">
    <property type="taxonomic scope" value="Bacteria"/>
</dbReference>
<dbReference type="PANTHER" id="PTHR30506">
    <property type="entry name" value="INNER MEMBRANE PROTEIN"/>
    <property type="match status" value="1"/>
</dbReference>
<dbReference type="PANTHER" id="PTHR30506:SF3">
    <property type="entry name" value="UPF0126 INNER MEMBRANE PROTEIN YADS-RELATED"/>
    <property type="match status" value="1"/>
</dbReference>
<dbReference type="Proteomes" id="UP000095546">
    <property type="component" value="Unassembled WGS sequence"/>
</dbReference>
<feature type="transmembrane region" description="Helical" evidence="7">
    <location>
        <begin position="157"/>
        <end position="174"/>
    </location>
</feature>
<dbReference type="InterPro" id="IPR005115">
    <property type="entry name" value="Gly_transporter"/>
</dbReference>